<dbReference type="Gene3D" id="2.60.120.200">
    <property type="match status" value="1"/>
</dbReference>
<dbReference type="InterPro" id="IPR011993">
    <property type="entry name" value="PH-like_dom_sf"/>
</dbReference>
<dbReference type="Pfam" id="PF02138">
    <property type="entry name" value="Beach"/>
    <property type="match status" value="1"/>
</dbReference>
<dbReference type="Pfam" id="PF14844">
    <property type="entry name" value="PH_BEACH"/>
    <property type="match status" value="1"/>
</dbReference>
<dbReference type="Proteomes" id="UP000800235">
    <property type="component" value="Unassembled WGS sequence"/>
</dbReference>
<feature type="transmembrane region" description="Helical" evidence="7">
    <location>
        <begin position="1068"/>
        <end position="1090"/>
    </location>
</feature>
<dbReference type="InterPro" id="IPR000409">
    <property type="entry name" value="BEACH_dom"/>
</dbReference>
<keyword evidence="7" id="KW-1133">Transmembrane helix</keyword>
<dbReference type="CDD" id="cd01201">
    <property type="entry name" value="PH_BEACH"/>
    <property type="match status" value="1"/>
</dbReference>
<feature type="region of interest" description="Disordered" evidence="6">
    <location>
        <begin position="1772"/>
        <end position="1801"/>
    </location>
</feature>
<dbReference type="InterPro" id="IPR051944">
    <property type="entry name" value="BEACH_domain_protein"/>
</dbReference>
<dbReference type="InterPro" id="IPR036372">
    <property type="entry name" value="BEACH_dom_sf"/>
</dbReference>
<comment type="caution">
    <text evidence="10">The sequence shown here is derived from an EMBL/GenBank/DDBJ whole genome shotgun (WGS) entry which is preliminary data.</text>
</comment>
<feature type="domain" description="BEACH" evidence="8">
    <location>
        <begin position="2003"/>
        <end position="2296"/>
    </location>
</feature>
<feature type="compositionally biased region" description="Polar residues" evidence="6">
    <location>
        <begin position="1790"/>
        <end position="1800"/>
    </location>
</feature>
<protein>
    <recommendedName>
        <fullName evidence="4">Beige protein homolog 1</fullName>
    </recommendedName>
</protein>
<keyword evidence="1 5" id="KW-0853">WD repeat</keyword>
<evidence type="ECO:0000256" key="6">
    <source>
        <dbReference type="SAM" id="MobiDB-lite"/>
    </source>
</evidence>
<accession>A0A9P4TYK4</accession>
<evidence type="ECO:0000313" key="10">
    <source>
        <dbReference type="EMBL" id="KAF2431524.1"/>
    </source>
</evidence>
<evidence type="ECO:0000313" key="11">
    <source>
        <dbReference type="Proteomes" id="UP000800235"/>
    </source>
</evidence>
<keyword evidence="11" id="KW-1185">Reference proteome</keyword>
<reference evidence="10" key="1">
    <citation type="journal article" date="2020" name="Stud. Mycol.">
        <title>101 Dothideomycetes genomes: a test case for predicting lifestyles and emergence of pathogens.</title>
        <authorList>
            <person name="Haridas S."/>
            <person name="Albert R."/>
            <person name="Binder M."/>
            <person name="Bloem J."/>
            <person name="Labutti K."/>
            <person name="Salamov A."/>
            <person name="Andreopoulos B."/>
            <person name="Baker S."/>
            <person name="Barry K."/>
            <person name="Bills G."/>
            <person name="Bluhm B."/>
            <person name="Cannon C."/>
            <person name="Castanera R."/>
            <person name="Culley D."/>
            <person name="Daum C."/>
            <person name="Ezra D."/>
            <person name="Gonzalez J."/>
            <person name="Henrissat B."/>
            <person name="Kuo A."/>
            <person name="Liang C."/>
            <person name="Lipzen A."/>
            <person name="Lutzoni F."/>
            <person name="Magnuson J."/>
            <person name="Mondo S."/>
            <person name="Nolan M."/>
            <person name="Ohm R."/>
            <person name="Pangilinan J."/>
            <person name="Park H.-J."/>
            <person name="Ramirez L."/>
            <person name="Alfaro M."/>
            <person name="Sun H."/>
            <person name="Tritt A."/>
            <person name="Yoshinaga Y."/>
            <person name="Zwiers L.-H."/>
            <person name="Turgeon B."/>
            <person name="Goodwin S."/>
            <person name="Spatafora J."/>
            <person name="Crous P."/>
            <person name="Grigoriev I."/>
        </authorList>
    </citation>
    <scope>NUCLEOTIDE SEQUENCE</scope>
    <source>
        <strain evidence="10">CBS 130266</strain>
    </source>
</reference>
<dbReference type="SUPFAM" id="SSF81837">
    <property type="entry name" value="BEACH domain"/>
    <property type="match status" value="1"/>
</dbReference>
<dbReference type="Gene3D" id="2.30.29.30">
    <property type="entry name" value="Pleckstrin-homology domain (PH domain)/Phosphotyrosine-binding domain (PTB)"/>
    <property type="match status" value="1"/>
</dbReference>
<dbReference type="InterPro" id="IPR036322">
    <property type="entry name" value="WD40_repeat_dom_sf"/>
</dbReference>
<evidence type="ECO:0000256" key="4">
    <source>
        <dbReference type="ARBA" id="ARBA00073334"/>
    </source>
</evidence>
<dbReference type="InterPro" id="IPR013320">
    <property type="entry name" value="ConA-like_dom_sf"/>
</dbReference>
<name>A0A9P4TYK4_9PEZI</name>
<sequence length="2610" mass="295116">MDRRQARSSTINSRPSTTSPTAAELQALLQNVSETTANSTRPISSSSLHLLCNDLRRIRQLLIDDKDRPQARSAFRHVAGFNVIIDVLRAFSGFYDSAKLSRDEKIDFFELVRSDLDVLSEALNEHQGNRRFFATRIQHGGWKALEQTLAATGFASALSDADGQEYFFGQLLAFALADEHFANFFRGIEKTREKSNSNGENGHGPQSQEHETGSNGTAVDTKGIRGRLELQFGGNEVLRNPEIIPVILSFWHMLVLGQDSPPKLSILPVAIITALDLIANLSVRNAVGIHGTQVITTLLPILFEKSASGQTLAPASKTIVHDLARTLIPYGINRLDDACQLFRLASTSEEAGKFLLYALKNRSPAFIQFDLSLHGFSCVELPSLGRTFPPQSSSQGYTLTAWIRIDRFDPEVHTTIFGAYDSTQTSFVLAYLEKDSGHFILQTSVKSARPSVRFKSAQFKEGIWYHIALVHRRPRATSLSAAKASLFVNGNFVEQIKCPYPSSPPTSHNSTDSFASLSSHTGNKSSTIECFLGTTQALALRLGRNVVSTKWSLSSFHLFQDALSDDMIAVHHRLGMRYTGNFQDLLGSFQTYRDSAELNRHNELMHPGLDEKSEIAAACRQKAGILMPEARVLLSFSPGEVLDNDDRNHINESRLSKAISKDASRMLQRLIRAGGNAVMLNSAVPAINDALTQPSGVAVLAGDPVVVVPQAIDDTCWRIAGSAAVGLKLVELARTKDDVLRAIEIFFQTLEGSWRNSEAVERDGYQVLAGLLREKLGFSSIFADAGTTRAHAGPVDFNEREELALESLRMILRFVGYEEENPAESLLINPLAYRVLLVDFDTWRKTPIATQKLYYSQFMHFSANNRNRVFNSKRLIRMRIVKRMLDALKGESFSADVFPDFLEAFSALLKGSTSRDNLRALALFITYAIQENRAFPYRSNRGNKSNRNSFGNTPLAQLSVAATPRSNSPGQPSKAANDLSRHEVGVLVLEMFTEILCDPTSDDSINKFTKTVASKWLMFLLDETDPRILFYTTKILVHMLITHGPIYVKRFSEVHHGFTVLRYRLKTWWYMPAIWTLGFALLFGISPATISFEEDFNLFALADIFSRKTVKVTYPEAFSVLTGMLEHGLRAIVQEGYASSSQPENSNGSRSSQRSGSNGEHATMAKERSLSLHVDTNSRFGAKTTIQVIAHNAEVLNTVIRFLADLHMKWASFRDFAITSTYVQDLLFVLYPIIVTSDSVSAETELNSRGSALTFEGQDVVIRPHVLAENMRPPIVRTTTVEPPPSPSMQRAMPFRRASSFILVTSDKSDHGPSPARLNAVISPNSSAPVALRVGNSVVEGLLEVIIDVFLDQVLHRKDFGGFGLFLKVPPGFQEHQAYFESYVLKHAMSTLSNNLRLNQKLLTDAKVLSNLTRYVTQTSEAVFEGWFLDGAEPLLDFIGQILEHLRRPEVASHKEVRISSPNIAQMRFHFLRITLLRLSELDETKDPKTVTTFLDKMIYWQTIMLTPADRNKEESTDFLFLRLMFYLLYIKFISPVQEVRLAAINFWRLVLVQKQHEALFVLSHAAPINHKHLPNAFMRLAELDNETFLDWTDRHREDLDLLFFGAMAKSWEEFVAQENASTEETARTRVDKRRARLRQWMDEERLNERTIHSHETGAPHWRSNIFSSERLRHQRTMQDQQESLSFTATTLNRFDRILKGPCALFEEDEEPKWRLDETEGPHRMRIRIVPDRSRRQEEYQPKRKTSDMVRKTPLKVDTVVKLASSKELVGTTPTVAAPPPSFLEPGRQRATSQSSNLSMPQDDEYEIIDDPKEDEDGFEDKNRKVMRALERGDMIQHVCNVSRIVGLEACEGLFILGKENLYLMDNYFQRADGEVVGVWQAPIEERDPYLQSLSGHDPKIRKPRLSITDQTSRHWRWEDVMVISKRRFLFRDVALEIFFADGRSYLLTANSPDLRNDLHARLLARAPYLNNPSSLAHSEDAWRLESWRNPEEVPQSIGSKFANVFTNVATNPATRRWMRGEFSNFHYLMLINTQAGRTFNDLTQYPVFPWVLADYQSEELDLTNPRTFRDFSKPMGCQIPGREDEFRERYKALSEMSGEMPFHYGTHYSSSMVVTSYLIRLQPFVQSYLSLQGGNFDHADRLFYSIEKAWRSASRDNSTDVRELTPEFFYLPEFLVNRNKYNFGYTQSTGIQVNDVILPPWAKGDPQIFIAKQREALESPYVSMHLHKWIDLIFGHKARGEAAIEAINVFTPLSYHGAKDLDRIEDPQERLSSINIIHNFGQTPYQVFTKPHPAREETSHRFKGLDNAAESLSGPLPISEMPDRIASLSWSTKHERLIAASPFRLYIPPTFDKYLEWGFCDASIRFFSTDSKKQLSMFEHLHIGPPSAAVFLDNRTLVTAGADCVLSIWNVDYANKTTNVIHRTGLFGHKHAITTLAASSHFMTLLSADTSGRVLMWDVNSNDFIRELEHQGEEVRCARISNATGEILLAKGRKIKVFTLNGDVLVEKDVCDEGSEIDEVTSCAWYENVKEEWMERIVLVTGHRCGVIKVWHKVIGKSGCWNLRLIKRLEPVGPEGSGVPVTALLPVGPILYSGDDNGKVYEWSCSKHD</sequence>
<dbReference type="Gene3D" id="2.130.10.10">
    <property type="entry name" value="YVTN repeat-like/Quinoprotein amine dehydrogenase"/>
    <property type="match status" value="1"/>
</dbReference>
<feature type="region of interest" description="Disordered" evidence="6">
    <location>
        <begin position="1"/>
        <end position="20"/>
    </location>
</feature>
<evidence type="ECO:0000256" key="5">
    <source>
        <dbReference type="PROSITE-ProRule" id="PRU00221"/>
    </source>
</evidence>
<dbReference type="PANTHER" id="PTHR46108">
    <property type="entry name" value="BLUE CHEESE"/>
    <property type="match status" value="1"/>
</dbReference>
<organism evidence="10 11">
    <name type="scientific">Tothia fuscella</name>
    <dbReference type="NCBI Taxonomy" id="1048955"/>
    <lineage>
        <taxon>Eukaryota</taxon>
        <taxon>Fungi</taxon>
        <taxon>Dikarya</taxon>
        <taxon>Ascomycota</taxon>
        <taxon>Pezizomycotina</taxon>
        <taxon>Dothideomycetes</taxon>
        <taxon>Pleosporomycetidae</taxon>
        <taxon>Venturiales</taxon>
        <taxon>Cylindrosympodiaceae</taxon>
        <taxon>Tothia</taxon>
    </lineage>
</organism>
<proteinExistence type="predicted"/>
<evidence type="ECO:0000259" key="9">
    <source>
        <dbReference type="PROSITE" id="PS51783"/>
    </source>
</evidence>
<dbReference type="SMART" id="SM01026">
    <property type="entry name" value="Beach"/>
    <property type="match status" value="1"/>
</dbReference>
<dbReference type="Pfam" id="PF23295">
    <property type="entry name" value="Arm_4"/>
    <property type="match status" value="1"/>
</dbReference>
<dbReference type="Gene3D" id="1.10.1540.10">
    <property type="entry name" value="BEACH domain"/>
    <property type="match status" value="1"/>
</dbReference>
<comment type="function">
    <text evidence="3">May be involved in protein sorting and cell wall formation.</text>
</comment>
<gene>
    <name evidence="10" type="ORF">EJ08DRAFT_610509</name>
</gene>
<feature type="domain" description="BEACH-type PH" evidence="9">
    <location>
        <begin position="1831"/>
        <end position="1964"/>
    </location>
</feature>
<dbReference type="InterPro" id="IPR001680">
    <property type="entry name" value="WD40_rpt"/>
</dbReference>
<dbReference type="PROSITE" id="PS50197">
    <property type="entry name" value="BEACH"/>
    <property type="match status" value="1"/>
</dbReference>
<keyword evidence="7" id="KW-0472">Membrane</keyword>
<dbReference type="InterPro" id="IPR023362">
    <property type="entry name" value="PH-BEACH_dom"/>
</dbReference>
<dbReference type="FunFam" id="1.10.1540.10:FF:000001">
    <property type="entry name" value="neurobeachin isoform X1"/>
    <property type="match status" value="1"/>
</dbReference>
<dbReference type="PANTHER" id="PTHR46108:SF4">
    <property type="entry name" value="BLUE CHEESE"/>
    <property type="match status" value="1"/>
</dbReference>
<evidence type="ECO:0000256" key="2">
    <source>
        <dbReference type="ARBA" id="ARBA00022737"/>
    </source>
</evidence>
<dbReference type="PROSITE" id="PS50082">
    <property type="entry name" value="WD_REPEATS_2"/>
    <property type="match status" value="1"/>
</dbReference>
<dbReference type="InterPro" id="IPR056252">
    <property type="entry name" value="Alfy-like_Arm-like"/>
</dbReference>
<dbReference type="SUPFAM" id="SSF49899">
    <property type="entry name" value="Concanavalin A-like lectins/glucanases"/>
    <property type="match status" value="1"/>
</dbReference>
<evidence type="ECO:0000256" key="1">
    <source>
        <dbReference type="ARBA" id="ARBA00022574"/>
    </source>
</evidence>
<evidence type="ECO:0000259" key="8">
    <source>
        <dbReference type="PROSITE" id="PS50197"/>
    </source>
</evidence>
<dbReference type="SUPFAM" id="SSF50978">
    <property type="entry name" value="WD40 repeat-like"/>
    <property type="match status" value="1"/>
</dbReference>
<dbReference type="OrthoDB" id="26681at2759"/>
<feature type="region of interest" description="Disordered" evidence="6">
    <location>
        <begin position="193"/>
        <end position="220"/>
    </location>
</feature>
<dbReference type="PROSITE" id="PS51783">
    <property type="entry name" value="PH_BEACH"/>
    <property type="match status" value="1"/>
</dbReference>
<dbReference type="Pfam" id="PF13385">
    <property type="entry name" value="Laminin_G_3"/>
    <property type="match status" value="1"/>
</dbReference>
<evidence type="ECO:0000256" key="7">
    <source>
        <dbReference type="SAM" id="Phobius"/>
    </source>
</evidence>
<keyword evidence="2" id="KW-0677">Repeat</keyword>
<feature type="compositionally biased region" description="Low complexity" evidence="6">
    <location>
        <begin position="1145"/>
        <end position="1159"/>
    </location>
</feature>
<dbReference type="CDD" id="cd06071">
    <property type="entry name" value="Beach"/>
    <property type="match status" value="1"/>
</dbReference>
<feature type="repeat" description="WD" evidence="5">
    <location>
        <begin position="2427"/>
        <end position="2468"/>
    </location>
</feature>
<keyword evidence="7" id="KW-0812">Transmembrane</keyword>
<feature type="transmembrane region" description="Helical" evidence="7">
    <location>
        <begin position="1028"/>
        <end position="1048"/>
    </location>
</feature>
<feature type="compositionally biased region" description="Polar residues" evidence="6">
    <location>
        <begin position="196"/>
        <end position="218"/>
    </location>
</feature>
<dbReference type="SMART" id="SM00320">
    <property type="entry name" value="WD40"/>
    <property type="match status" value="5"/>
</dbReference>
<dbReference type="EMBL" id="MU007031">
    <property type="protein sequence ID" value="KAF2431524.1"/>
    <property type="molecule type" value="Genomic_DNA"/>
</dbReference>
<feature type="compositionally biased region" description="Polar residues" evidence="6">
    <location>
        <begin position="7"/>
        <end position="20"/>
    </location>
</feature>
<feature type="region of interest" description="Disordered" evidence="6">
    <location>
        <begin position="1139"/>
        <end position="1162"/>
    </location>
</feature>
<dbReference type="SUPFAM" id="SSF50729">
    <property type="entry name" value="PH domain-like"/>
    <property type="match status" value="1"/>
</dbReference>
<dbReference type="InterPro" id="IPR015943">
    <property type="entry name" value="WD40/YVTN_repeat-like_dom_sf"/>
</dbReference>
<evidence type="ECO:0000256" key="3">
    <source>
        <dbReference type="ARBA" id="ARBA00054699"/>
    </source>
</evidence>